<feature type="compositionally biased region" description="Basic and acidic residues" evidence="13">
    <location>
        <begin position="1"/>
        <end position="10"/>
    </location>
</feature>
<evidence type="ECO:0000256" key="1">
    <source>
        <dbReference type="ARBA" id="ARBA00004141"/>
    </source>
</evidence>
<keyword evidence="8" id="KW-0106">Calcium</keyword>
<dbReference type="Pfam" id="PF08022">
    <property type="entry name" value="FAD_binding_8"/>
    <property type="match status" value="1"/>
</dbReference>
<evidence type="ECO:0000256" key="12">
    <source>
        <dbReference type="ARBA" id="ARBA00023136"/>
    </source>
</evidence>
<evidence type="ECO:0000256" key="2">
    <source>
        <dbReference type="ARBA" id="ARBA00007975"/>
    </source>
</evidence>
<evidence type="ECO:0000256" key="4">
    <source>
        <dbReference type="ARBA" id="ARBA00022630"/>
    </source>
</evidence>
<evidence type="ECO:0000256" key="7">
    <source>
        <dbReference type="ARBA" id="ARBA00022827"/>
    </source>
</evidence>
<dbReference type="InterPro" id="IPR013121">
    <property type="entry name" value="Fe_red_NAD-bd_6"/>
</dbReference>
<evidence type="ECO:0000256" key="14">
    <source>
        <dbReference type="SAM" id="Phobius"/>
    </source>
</evidence>
<dbReference type="SUPFAM" id="SSF63380">
    <property type="entry name" value="Riboflavin synthase domain-like"/>
    <property type="match status" value="1"/>
</dbReference>
<dbReference type="InterPro" id="IPR002048">
    <property type="entry name" value="EF_hand_dom"/>
</dbReference>
<dbReference type="CDD" id="cd06186">
    <property type="entry name" value="NOX_Duox_like_FAD_NADP"/>
    <property type="match status" value="1"/>
</dbReference>
<comment type="subcellular location">
    <subcellularLocation>
        <location evidence="1">Membrane</location>
        <topology evidence="1">Multi-pass membrane protein</topology>
    </subcellularLocation>
</comment>
<evidence type="ECO:0000256" key="5">
    <source>
        <dbReference type="ARBA" id="ARBA00022692"/>
    </source>
</evidence>
<dbReference type="EMBL" id="HG994372">
    <property type="protein sequence ID" value="CAF2116102.1"/>
    <property type="molecule type" value="Genomic_DNA"/>
</dbReference>
<evidence type="ECO:0000256" key="10">
    <source>
        <dbReference type="ARBA" id="ARBA00022989"/>
    </source>
</evidence>
<keyword evidence="9" id="KW-0521">NADP</keyword>
<dbReference type="Pfam" id="PF08030">
    <property type="entry name" value="NAD_binding_6"/>
    <property type="match status" value="1"/>
</dbReference>
<dbReference type="SUPFAM" id="SSF52343">
    <property type="entry name" value="Ferredoxin reductase-like, C-terminal NADP-linked domain"/>
    <property type="match status" value="1"/>
</dbReference>
<dbReference type="FunFam" id="1.10.238.10:FF:000049">
    <property type="entry name" value="Respiratory burst oxidase homolog A"/>
    <property type="match status" value="1"/>
</dbReference>
<accession>A0A816V2J1</accession>
<dbReference type="AlphaFoldDB" id="A0A816V2J1"/>
<dbReference type="InterPro" id="IPR013112">
    <property type="entry name" value="FAD-bd_8"/>
</dbReference>
<evidence type="ECO:0000313" key="17">
    <source>
        <dbReference type="EMBL" id="CAF2116102.1"/>
    </source>
</evidence>
<dbReference type="Gene3D" id="3.40.50.80">
    <property type="entry name" value="Nucleotide-binding domain of ferredoxin-NADP reductase (FNR) module"/>
    <property type="match status" value="1"/>
</dbReference>
<proteinExistence type="inferred from homology"/>
<keyword evidence="4" id="KW-0285">Flavoprotein</keyword>
<keyword evidence="10 14" id="KW-1133">Transmembrane helix</keyword>
<dbReference type="InterPro" id="IPR011992">
    <property type="entry name" value="EF-hand-dom_pair"/>
</dbReference>
<dbReference type="PANTHER" id="PTHR11972:SF64">
    <property type="entry name" value="RESPIRATORY BURST OXIDASE HOMOLOG PROTEIN B"/>
    <property type="match status" value="1"/>
</dbReference>
<dbReference type="GO" id="GO:0016020">
    <property type="term" value="C:membrane"/>
    <property type="evidence" value="ECO:0007669"/>
    <property type="project" value="UniProtKB-SubCell"/>
</dbReference>
<dbReference type="Pfam" id="PF08414">
    <property type="entry name" value="NADPH_Ox"/>
    <property type="match status" value="1"/>
</dbReference>
<evidence type="ECO:0000256" key="11">
    <source>
        <dbReference type="ARBA" id="ARBA00023002"/>
    </source>
</evidence>
<comment type="similarity">
    <text evidence="2">Belongs to the RBOH (TC 5.B.1.3) family.</text>
</comment>
<keyword evidence="5 14" id="KW-0812">Transmembrane</keyword>
<keyword evidence="3" id="KW-0575">Peroxidase</keyword>
<evidence type="ECO:0000259" key="15">
    <source>
        <dbReference type="PROSITE" id="PS50222"/>
    </source>
</evidence>
<dbReference type="GO" id="GO:0004601">
    <property type="term" value="F:peroxidase activity"/>
    <property type="evidence" value="ECO:0007669"/>
    <property type="project" value="UniProtKB-KW"/>
</dbReference>
<dbReference type="PROSITE" id="PS51384">
    <property type="entry name" value="FAD_FR"/>
    <property type="match status" value="1"/>
</dbReference>
<feature type="transmembrane region" description="Helical" evidence="14">
    <location>
        <begin position="344"/>
        <end position="365"/>
    </location>
</feature>
<dbReference type="Proteomes" id="UP001295469">
    <property type="component" value="Chromosome C08"/>
</dbReference>
<evidence type="ECO:0000256" key="3">
    <source>
        <dbReference type="ARBA" id="ARBA00022559"/>
    </source>
</evidence>
<reference evidence="17" key="1">
    <citation type="submission" date="2021-01" db="EMBL/GenBank/DDBJ databases">
        <authorList>
            <consortium name="Genoscope - CEA"/>
            <person name="William W."/>
        </authorList>
    </citation>
    <scope>NUCLEOTIDE SEQUENCE</scope>
</reference>
<dbReference type="PANTHER" id="PTHR11972">
    <property type="entry name" value="NADPH OXIDASE"/>
    <property type="match status" value="1"/>
</dbReference>
<name>A0A816V2J1_BRANA</name>
<dbReference type="PROSITE" id="PS50222">
    <property type="entry name" value="EF_HAND_2"/>
    <property type="match status" value="1"/>
</dbReference>
<evidence type="ECO:0000256" key="8">
    <source>
        <dbReference type="ARBA" id="ARBA00022837"/>
    </source>
</evidence>
<sequence>MEDKQEKMEQEMESWSEGDITSRCEATGSDDSEDCVEITLDFRDDSLGSLKLEKNKPMAVLRSVVSGKLKTMVKSLSLSSRRLDRCKSGAMFALRGLRFITQNDAVGRGWDDVEKRFDELAVEGKLPKSKFGHCIGMAESSEFVNELFEALVRRRGTTSISKTELFDFWEQIAGDSFDARLQIFFDMVDKDLDGRITGEEVKEIIALSASSNQLSRIQEKVDEYAALIMEELDPDNLGYIEQYLKTDTMHLFTAVQLGNIASPSSKPIGHQSIIREQACPQQDVEPETHTNKREKSVEKICQRYKILFLGKLEKDMAYALAQSWFRRNRTSLPKTLKRLTGFNAFWYSHHLFVIVYVLLIVHSYFIYLSKKWYEKTTWMYLAVPTILYACERLIRLFRSGSKAVTILKVAVYPGNVLSLYMSKPKGFKYRSGQHPFSITSASGDEFLSIHIRTLGDWTSQLKCLFSKVCQPPSTSQSGLFTADLVQANNITRFPRLLIDGPYGAPAQDYRNYDVLLLVGLGIGATPLISILKDVLNNIKNHKSIEEGTSHNVNRSNTKRAYFYWVTREQGSLEWFSEVMNEVAEYDSEGIIELHNYCTSVYEEGDARSALITMLQSLHHAKNGIDIVSGTRVRTHFARPDWRSVFKHVAVNHINQRVGVFYCGKSCIIGELKGLRPRFL</sequence>
<keyword evidence="12 14" id="KW-0472">Membrane</keyword>
<organism evidence="17">
    <name type="scientific">Brassica napus</name>
    <name type="common">Rape</name>
    <dbReference type="NCBI Taxonomy" id="3708"/>
    <lineage>
        <taxon>Eukaryota</taxon>
        <taxon>Viridiplantae</taxon>
        <taxon>Streptophyta</taxon>
        <taxon>Embryophyta</taxon>
        <taxon>Tracheophyta</taxon>
        <taxon>Spermatophyta</taxon>
        <taxon>Magnoliopsida</taxon>
        <taxon>eudicotyledons</taxon>
        <taxon>Gunneridae</taxon>
        <taxon>Pentapetalae</taxon>
        <taxon>rosids</taxon>
        <taxon>malvids</taxon>
        <taxon>Brassicales</taxon>
        <taxon>Brassicaceae</taxon>
        <taxon>Brassiceae</taxon>
        <taxon>Brassica</taxon>
    </lineage>
</organism>
<evidence type="ECO:0000256" key="13">
    <source>
        <dbReference type="SAM" id="MobiDB-lite"/>
    </source>
</evidence>
<dbReference type="InterPro" id="IPR050369">
    <property type="entry name" value="RBOH/FRE"/>
</dbReference>
<gene>
    <name evidence="17" type="ORF">DARMORV10_C08P49570.1</name>
</gene>
<dbReference type="InterPro" id="IPR000778">
    <property type="entry name" value="Cyt_b245_heavy_chain"/>
</dbReference>
<dbReference type="PRINTS" id="PR00466">
    <property type="entry name" value="GP91PHOX"/>
</dbReference>
<evidence type="ECO:0000256" key="9">
    <source>
        <dbReference type="ARBA" id="ARBA00022857"/>
    </source>
</evidence>
<dbReference type="InterPro" id="IPR013623">
    <property type="entry name" value="NADPH_Ox"/>
</dbReference>
<feature type="region of interest" description="Disordered" evidence="13">
    <location>
        <begin position="1"/>
        <end position="32"/>
    </location>
</feature>
<dbReference type="Gene3D" id="1.10.238.10">
    <property type="entry name" value="EF-hand"/>
    <property type="match status" value="1"/>
</dbReference>
<feature type="domain" description="EF-hand" evidence="15">
    <location>
        <begin position="176"/>
        <end position="211"/>
    </location>
</feature>
<keyword evidence="7" id="KW-0274">FAD</keyword>
<dbReference type="GO" id="GO:0005509">
    <property type="term" value="F:calcium ion binding"/>
    <property type="evidence" value="ECO:0007669"/>
    <property type="project" value="InterPro"/>
</dbReference>
<dbReference type="GO" id="GO:0050664">
    <property type="term" value="F:oxidoreductase activity, acting on NAD(P)H, oxygen as acceptor"/>
    <property type="evidence" value="ECO:0007669"/>
    <property type="project" value="InterPro"/>
</dbReference>
<dbReference type="InterPro" id="IPR017927">
    <property type="entry name" value="FAD-bd_FR_type"/>
</dbReference>
<protein>
    <submittedName>
        <fullName evidence="17">(rape) hypothetical protein</fullName>
    </submittedName>
</protein>
<keyword evidence="11" id="KW-0560">Oxidoreductase</keyword>
<evidence type="ECO:0000259" key="16">
    <source>
        <dbReference type="PROSITE" id="PS51384"/>
    </source>
</evidence>
<dbReference type="SUPFAM" id="SSF47473">
    <property type="entry name" value="EF-hand"/>
    <property type="match status" value="1"/>
</dbReference>
<keyword evidence="6" id="KW-0479">Metal-binding</keyword>
<dbReference type="InterPro" id="IPR017938">
    <property type="entry name" value="Riboflavin_synthase-like_b-brl"/>
</dbReference>
<evidence type="ECO:0000256" key="6">
    <source>
        <dbReference type="ARBA" id="ARBA00022723"/>
    </source>
</evidence>
<dbReference type="InterPro" id="IPR039261">
    <property type="entry name" value="FNR_nucleotide-bd"/>
</dbReference>
<feature type="domain" description="FAD-binding FR-type" evidence="16">
    <location>
        <begin position="347"/>
        <end position="508"/>
    </location>
</feature>